<accession>A0A5C6FYG2</accession>
<dbReference type="AlphaFoldDB" id="A0A5C6FYG2"/>
<evidence type="ECO:0000313" key="2">
    <source>
        <dbReference type="Proteomes" id="UP000316476"/>
    </source>
</evidence>
<evidence type="ECO:0000313" key="1">
    <source>
        <dbReference type="EMBL" id="TWU66655.1"/>
    </source>
</evidence>
<sequence length="76" mass="8236">MQGIDLSPRAIQACSIQCSALRQPLMALSPVGLEWSVLPGPAPGDTAMPDRFVFPSNLEGGFFAHPHQPSIDRNHR</sequence>
<reference evidence="1 2" key="1">
    <citation type="submission" date="2019-02" db="EMBL/GenBank/DDBJ databases">
        <title>Deep-cultivation of Planctomycetes and their phenomic and genomic characterization uncovers novel biology.</title>
        <authorList>
            <person name="Wiegand S."/>
            <person name="Jogler M."/>
            <person name="Boedeker C."/>
            <person name="Pinto D."/>
            <person name="Vollmers J."/>
            <person name="Rivas-Marin E."/>
            <person name="Kohn T."/>
            <person name="Peeters S.H."/>
            <person name="Heuer A."/>
            <person name="Rast P."/>
            <person name="Oberbeckmann S."/>
            <person name="Bunk B."/>
            <person name="Jeske O."/>
            <person name="Meyerdierks A."/>
            <person name="Storesund J.E."/>
            <person name="Kallscheuer N."/>
            <person name="Luecker S."/>
            <person name="Lage O.M."/>
            <person name="Pohl T."/>
            <person name="Merkel B.J."/>
            <person name="Hornburger P."/>
            <person name="Mueller R.-W."/>
            <person name="Bruemmer F."/>
            <person name="Labrenz M."/>
            <person name="Spormann A.M."/>
            <person name="Op Den Camp H."/>
            <person name="Overmann J."/>
            <person name="Amann R."/>
            <person name="Jetten M.S.M."/>
            <person name="Mascher T."/>
            <person name="Medema M.H."/>
            <person name="Devos D.P."/>
            <person name="Kaster A.-K."/>
            <person name="Ovreas L."/>
            <person name="Rohde M."/>
            <person name="Galperin M.Y."/>
            <person name="Jogler C."/>
        </authorList>
    </citation>
    <scope>NUCLEOTIDE SEQUENCE [LARGE SCALE GENOMIC DNA]</scope>
    <source>
        <strain evidence="1 2">V7</strain>
    </source>
</reference>
<protein>
    <submittedName>
        <fullName evidence="1">Uncharacterized protein</fullName>
    </submittedName>
</protein>
<dbReference type="Proteomes" id="UP000316476">
    <property type="component" value="Unassembled WGS sequence"/>
</dbReference>
<proteinExistence type="predicted"/>
<name>A0A5C6FYG2_9PLAN</name>
<organism evidence="1 2">
    <name type="scientific">Crateriforma conspicua</name>
    <dbReference type="NCBI Taxonomy" id="2527996"/>
    <lineage>
        <taxon>Bacteria</taxon>
        <taxon>Pseudomonadati</taxon>
        <taxon>Planctomycetota</taxon>
        <taxon>Planctomycetia</taxon>
        <taxon>Planctomycetales</taxon>
        <taxon>Planctomycetaceae</taxon>
        <taxon>Crateriforma</taxon>
    </lineage>
</organism>
<dbReference type="EMBL" id="SJPZ01000001">
    <property type="protein sequence ID" value="TWU66655.1"/>
    <property type="molecule type" value="Genomic_DNA"/>
</dbReference>
<comment type="caution">
    <text evidence="1">The sequence shown here is derived from an EMBL/GenBank/DDBJ whole genome shotgun (WGS) entry which is preliminary data.</text>
</comment>
<gene>
    <name evidence="1" type="ORF">V7x_22250</name>
</gene>